<dbReference type="Gene3D" id="3.40.140.10">
    <property type="entry name" value="Cytidine Deaminase, domain 2"/>
    <property type="match status" value="1"/>
</dbReference>
<comment type="similarity">
    <text evidence="1">Belongs to the peptidase M67A family. CSN5 subfamily.</text>
</comment>
<evidence type="ECO:0000313" key="10">
    <source>
        <dbReference type="Proteomes" id="UP001295684"/>
    </source>
</evidence>
<organism evidence="9 10">
    <name type="scientific">Euplotes crassus</name>
    <dbReference type="NCBI Taxonomy" id="5936"/>
    <lineage>
        <taxon>Eukaryota</taxon>
        <taxon>Sar</taxon>
        <taxon>Alveolata</taxon>
        <taxon>Ciliophora</taxon>
        <taxon>Intramacronucleata</taxon>
        <taxon>Spirotrichea</taxon>
        <taxon>Hypotrichia</taxon>
        <taxon>Euplotida</taxon>
        <taxon>Euplotidae</taxon>
        <taxon>Moneuplotes</taxon>
    </lineage>
</organism>
<dbReference type="SMART" id="SM00232">
    <property type="entry name" value="JAB_MPN"/>
    <property type="match status" value="1"/>
</dbReference>
<dbReference type="InterPro" id="IPR040961">
    <property type="entry name" value="CSN5_C"/>
</dbReference>
<keyword evidence="4" id="KW-0736">Signalosome</keyword>
<sequence length="350" mass="40059">MEDKHSAKEIAKKTWEMENDVTERDILKFNEEENDKLFDTRPWLKDPHYFKDVKISVTALIKMVTHCRRGGDIEVMGLMQGKVIGTSFYVLDAFGLPVEGTETRVNAGAEANEYLGDYMEVCEDVGRLENICGWYHSHPGYAPWLSGIDVGTQSLYQAHQEPFVAIVIDPKRTISSGKVDIGCFRTYPEDYKGKGSEFESVPMEKIEDFGAHANRYYKLEHSIFKSELDQSQFEFLWNQYWVQTLSTSSLLLCKEAVANTITDISEKVHKYKNNPMLMRRDKLVGYTTGRGERGGEAPKKDNEIAKINKGTTKMVLDNSHMLMSEVLKSMIFSHIECNDEEAKKDVEMEK</sequence>
<dbReference type="GO" id="GO:0008237">
    <property type="term" value="F:metallopeptidase activity"/>
    <property type="evidence" value="ECO:0007669"/>
    <property type="project" value="UniProtKB-KW"/>
</dbReference>
<accession>A0AAD1XKG8</accession>
<dbReference type="AlphaFoldDB" id="A0AAD1XKG8"/>
<dbReference type="GO" id="GO:0008180">
    <property type="term" value="C:COP9 signalosome"/>
    <property type="evidence" value="ECO:0007669"/>
    <property type="project" value="UniProtKB-KW"/>
</dbReference>
<evidence type="ECO:0000256" key="2">
    <source>
        <dbReference type="ARBA" id="ARBA00022670"/>
    </source>
</evidence>
<dbReference type="CDD" id="cd08069">
    <property type="entry name" value="MPN_RPN11_CSN5"/>
    <property type="match status" value="1"/>
</dbReference>
<evidence type="ECO:0000256" key="1">
    <source>
        <dbReference type="ARBA" id="ARBA00006008"/>
    </source>
</evidence>
<evidence type="ECO:0000256" key="3">
    <source>
        <dbReference type="ARBA" id="ARBA00022723"/>
    </source>
</evidence>
<keyword evidence="3" id="KW-0479">Metal-binding</keyword>
<dbReference type="GO" id="GO:0046872">
    <property type="term" value="F:metal ion binding"/>
    <property type="evidence" value="ECO:0007669"/>
    <property type="project" value="UniProtKB-KW"/>
</dbReference>
<dbReference type="Proteomes" id="UP001295684">
    <property type="component" value="Unassembled WGS sequence"/>
</dbReference>
<dbReference type="InterPro" id="IPR050242">
    <property type="entry name" value="JAMM_MPN+_peptidase_M67A"/>
</dbReference>
<reference evidence="9" key="1">
    <citation type="submission" date="2023-07" db="EMBL/GenBank/DDBJ databases">
        <authorList>
            <consortium name="AG Swart"/>
            <person name="Singh M."/>
            <person name="Singh A."/>
            <person name="Seah K."/>
            <person name="Emmerich C."/>
        </authorList>
    </citation>
    <scope>NUCLEOTIDE SEQUENCE</scope>
    <source>
        <strain evidence="9">DP1</strain>
    </source>
</reference>
<proteinExistence type="inferred from homology"/>
<dbReference type="Pfam" id="PF18323">
    <property type="entry name" value="CSN5_C"/>
    <property type="match status" value="1"/>
</dbReference>
<dbReference type="GO" id="GO:0006508">
    <property type="term" value="P:proteolysis"/>
    <property type="evidence" value="ECO:0007669"/>
    <property type="project" value="UniProtKB-KW"/>
</dbReference>
<dbReference type="SUPFAM" id="SSF102712">
    <property type="entry name" value="JAB1/MPN domain"/>
    <property type="match status" value="1"/>
</dbReference>
<dbReference type="FunFam" id="3.40.140.10:FF:000003">
    <property type="entry name" value="COP9 signalosome complex subunit 5"/>
    <property type="match status" value="1"/>
</dbReference>
<keyword evidence="5" id="KW-0378">Hydrolase</keyword>
<name>A0AAD1XKG8_EUPCR</name>
<evidence type="ECO:0000256" key="6">
    <source>
        <dbReference type="ARBA" id="ARBA00022833"/>
    </source>
</evidence>
<keyword evidence="7" id="KW-0482">Metalloprotease</keyword>
<dbReference type="Pfam" id="PF01398">
    <property type="entry name" value="JAB"/>
    <property type="match status" value="1"/>
</dbReference>
<keyword evidence="10" id="KW-1185">Reference proteome</keyword>
<keyword evidence="2" id="KW-0645">Protease</keyword>
<feature type="domain" description="MPN" evidence="8">
    <location>
        <begin position="53"/>
        <end position="190"/>
    </location>
</feature>
<dbReference type="EMBL" id="CAMPGE010015748">
    <property type="protein sequence ID" value="CAI2374353.1"/>
    <property type="molecule type" value="Genomic_DNA"/>
</dbReference>
<comment type="caution">
    <text evidence="9">The sequence shown here is derived from an EMBL/GenBank/DDBJ whole genome shotgun (WGS) entry which is preliminary data.</text>
</comment>
<dbReference type="InterPro" id="IPR000555">
    <property type="entry name" value="JAMM/MPN+_dom"/>
</dbReference>
<dbReference type="InterPro" id="IPR037518">
    <property type="entry name" value="MPN"/>
</dbReference>
<evidence type="ECO:0000256" key="7">
    <source>
        <dbReference type="ARBA" id="ARBA00023049"/>
    </source>
</evidence>
<dbReference type="PROSITE" id="PS50249">
    <property type="entry name" value="MPN"/>
    <property type="match status" value="1"/>
</dbReference>
<keyword evidence="6" id="KW-0862">Zinc</keyword>
<protein>
    <recommendedName>
        <fullName evidence="8">MPN domain-containing protein</fullName>
    </recommendedName>
</protein>
<gene>
    <name evidence="9" type="ORF">ECRASSUSDP1_LOCUS15705</name>
</gene>
<evidence type="ECO:0000313" key="9">
    <source>
        <dbReference type="EMBL" id="CAI2374353.1"/>
    </source>
</evidence>
<evidence type="ECO:0000259" key="8">
    <source>
        <dbReference type="PROSITE" id="PS50249"/>
    </source>
</evidence>
<evidence type="ECO:0000256" key="4">
    <source>
        <dbReference type="ARBA" id="ARBA00022790"/>
    </source>
</evidence>
<dbReference type="PANTHER" id="PTHR10410">
    <property type="entry name" value="EUKARYOTIC TRANSLATION INITIATION FACTOR 3 -RELATED"/>
    <property type="match status" value="1"/>
</dbReference>
<evidence type="ECO:0000256" key="5">
    <source>
        <dbReference type="ARBA" id="ARBA00022801"/>
    </source>
</evidence>